<dbReference type="Proteomes" id="UP000316621">
    <property type="component" value="Chromosome 4"/>
</dbReference>
<gene>
    <name evidence="1" type="ORF">C5167_004490</name>
</gene>
<sequence>MLRVLDLSSLFSYSRYNFCLLLINNEMLSVGPGLMVHATYYGIGNDNLGNKDGADAEDNDFGKESTSAVYKIGGSGYNEVESTAAEVYVNDVK</sequence>
<dbReference type="AlphaFoldDB" id="A0A4Y7J8P4"/>
<organism evidence="1 2">
    <name type="scientific">Papaver somniferum</name>
    <name type="common">Opium poppy</name>
    <dbReference type="NCBI Taxonomy" id="3469"/>
    <lineage>
        <taxon>Eukaryota</taxon>
        <taxon>Viridiplantae</taxon>
        <taxon>Streptophyta</taxon>
        <taxon>Embryophyta</taxon>
        <taxon>Tracheophyta</taxon>
        <taxon>Spermatophyta</taxon>
        <taxon>Magnoliopsida</taxon>
        <taxon>Ranunculales</taxon>
        <taxon>Papaveraceae</taxon>
        <taxon>Papaveroideae</taxon>
        <taxon>Papaver</taxon>
    </lineage>
</organism>
<accession>A0A4Y7J8P4</accession>
<protein>
    <submittedName>
        <fullName evidence="1">Uncharacterized protein</fullName>
    </submittedName>
</protein>
<name>A0A4Y7J8P4_PAPSO</name>
<dbReference type="Gramene" id="RZC57187">
    <property type="protein sequence ID" value="RZC57187"/>
    <property type="gene ID" value="C5167_004490"/>
</dbReference>
<proteinExistence type="predicted"/>
<evidence type="ECO:0000313" key="1">
    <source>
        <dbReference type="EMBL" id="RZC57187.1"/>
    </source>
</evidence>
<dbReference type="EMBL" id="CM010718">
    <property type="protein sequence ID" value="RZC57187.1"/>
    <property type="molecule type" value="Genomic_DNA"/>
</dbReference>
<keyword evidence="2" id="KW-1185">Reference proteome</keyword>
<reference evidence="1 2" key="1">
    <citation type="journal article" date="2018" name="Science">
        <title>The opium poppy genome and morphinan production.</title>
        <authorList>
            <person name="Guo L."/>
            <person name="Winzer T."/>
            <person name="Yang X."/>
            <person name="Li Y."/>
            <person name="Ning Z."/>
            <person name="He Z."/>
            <person name="Teodor R."/>
            <person name="Lu Y."/>
            <person name="Bowser T.A."/>
            <person name="Graham I.A."/>
            <person name="Ye K."/>
        </authorList>
    </citation>
    <scope>NUCLEOTIDE SEQUENCE [LARGE SCALE GENOMIC DNA]</scope>
    <source>
        <strain evidence="2">cv. HN1</strain>
        <tissue evidence="1">Leaves</tissue>
    </source>
</reference>
<evidence type="ECO:0000313" key="2">
    <source>
        <dbReference type="Proteomes" id="UP000316621"/>
    </source>
</evidence>